<dbReference type="Proteomes" id="UP001314205">
    <property type="component" value="Unassembled WGS sequence"/>
</dbReference>
<evidence type="ECO:0000313" key="1">
    <source>
        <dbReference type="EMBL" id="CAK1583610.1"/>
    </source>
</evidence>
<comment type="caution">
    <text evidence="1">The sequence shown here is derived from an EMBL/GenBank/DDBJ whole genome shotgun (WGS) entry which is preliminary data.</text>
</comment>
<evidence type="ECO:0000313" key="2">
    <source>
        <dbReference type="Proteomes" id="UP001314205"/>
    </source>
</evidence>
<accession>A0AAV1KKM6</accession>
<keyword evidence="2" id="KW-1185">Reference proteome</keyword>
<organism evidence="1 2">
    <name type="scientific">Parnassius mnemosyne</name>
    <name type="common">clouded apollo</name>
    <dbReference type="NCBI Taxonomy" id="213953"/>
    <lineage>
        <taxon>Eukaryota</taxon>
        <taxon>Metazoa</taxon>
        <taxon>Ecdysozoa</taxon>
        <taxon>Arthropoda</taxon>
        <taxon>Hexapoda</taxon>
        <taxon>Insecta</taxon>
        <taxon>Pterygota</taxon>
        <taxon>Neoptera</taxon>
        <taxon>Endopterygota</taxon>
        <taxon>Lepidoptera</taxon>
        <taxon>Glossata</taxon>
        <taxon>Ditrysia</taxon>
        <taxon>Papilionoidea</taxon>
        <taxon>Papilionidae</taxon>
        <taxon>Parnassiinae</taxon>
        <taxon>Parnassini</taxon>
        <taxon>Parnassius</taxon>
        <taxon>Driopa</taxon>
    </lineage>
</organism>
<evidence type="ECO:0008006" key="3">
    <source>
        <dbReference type="Google" id="ProtNLM"/>
    </source>
</evidence>
<proteinExistence type="predicted"/>
<sequence length="75" mass="8356">MTATVCQPSSLQPQLGIAVPASGRSKRTPAMTRCRLNYLNNVHITRINNAKEIQTNIRAETKVRPIPKAKKVCRN</sequence>
<gene>
    <name evidence="1" type="ORF">PARMNEM_LOCUS4980</name>
</gene>
<dbReference type="EMBL" id="CAVLGL010000057">
    <property type="protein sequence ID" value="CAK1583610.1"/>
    <property type="molecule type" value="Genomic_DNA"/>
</dbReference>
<reference evidence="1 2" key="1">
    <citation type="submission" date="2023-11" db="EMBL/GenBank/DDBJ databases">
        <authorList>
            <person name="Hedman E."/>
            <person name="Englund M."/>
            <person name="Stromberg M."/>
            <person name="Nyberg Akerstrom W."/>
            <person name="Nylinder S."/>
            <person name="Jareborg N."/>
            <person name="Kallberg Y."/>
            <person name="Kronander E."/>
        </authorList>
    </citation>
    <scope>NUCLEOTIDE SEQUENCE [LARGE SCALE GENOMIC DNA]</scope>
</reference>
<dbReference type="AlphaFoldDB" id="A0AAV1KKM6"/>
<protein>
    <recommendedName>
        <fullName evidence="3">Ribosomal protein L28</fullName>
    </recommendedName>
</protein>
<name>A0AAV1KKM6_9NEOP</name>